<proteinExistence type="predicted"/>
<gene>
    <name evidence="1" type="ORF">METZ01_LOCUS32760</name>
</gene>
<evidence type="ECO:0000313" key="1">
    <source>
        <dbReference type="EMBL" id="SUZ79906.1"/>
    </source>
</evidence>
<dbReference type="AlphaFoldDB" id="A0A381QKM6"/>
<reference evidence="1" key="1">
    <citation type="submission" date="2018-05" db="EMBL/GenBank/DDBJ databases">
        <authorList>
            <person name="Lanie J.A."/>
            <person name="Ng W.-L."/>
            <person name="Kazmierczak K.M."/>
            <person name="Andrzejewski T.M."/>
            <person name="Davidsen T.M."/>
            <person name="Wayne K.J."/>
            <person name="Tettelin H."/>
            <person name="Glass J.I."/>
            <person name="Rusch D."/>
            <person name="Podicherti R."/>
            <person name="Tsui H.-C.T."/>
            <person name="Winkler M.E."/>
        </authorList>
    </citation>
    <scope>NUCLEOTIDE SEQUENCE</scope>
</reference>
<protein>
    <submittedName>
        <fullName evidence="1">Uncharacterized protein</fullName>
    </submittedName>
</protein>
<name>A0A381QKM6_9ZZZZ</name>
<accession>A0A381QKM6</accession>
<sequence>MLLVLASAGCGIQETLIVELEDLVVAEVHVQIGGAFLGGNRVMAFLHRTLGYSVPGARVVITRGGTASVELQEADEDACRQERPKNRTRGTCYLASQQAADEFQPGEQLELTIELTQGRTLRSATTIPGEFTLTGIEDGSRCLLPPDTALTVQWSRSNGTWAYVSETLIVGLESSLSGTVASTNEADSLWLLGLSLSASDTTIVFPREFGIFQRFDLDAEIAAQLQKGLTPGSQASVTVTAANRNYANWARGGNFNPSGRVSIPSVTGDGTGVFGATVTRTFEMVVDPDSSGAAYELPACPTS</sequence>
<dbReference type="EMBL" id="UINC01001405">
    <property type="protein sequence ID" value="SUZ79906.1"/>
    <property type="molecule type" value="Genomic_DNA"/>
</dbReference>
<organism evidence="1">
    <name type="scientific">marine metagenome</name>
    <dbReference type="NCBI Taxonomy" id="408172"/>
    <lineage>
        <taxon>unclassified sequences</taxon>
        <taxon>metagenomes</taxon>
        <taxon>ecological metagenomes</taxon>
    </lineage>
</organism>